<gene>
    <name evidence="2" type="ORF">SKA53_03579</name>
</gene>
<proteinExistence type="predicted"/>
<evidence type="ECO:0000256" key="1">
    <source>
        <dbReference type="SAM" id="Phobius"/>
    </source>
</evidence>
<accession>A3V8M7</accession>
<sequence>MPTAARLAGAILFGLWGFYHAALAAPFFLEGRPPRSFLPASVIIGLYLGWRYVGRRAGNGYGAAIGAGVTAGFAFGFLSLLVIAFSQMIRHSLHNRYQGLSDAILDIFDLMISESSRFTDINLFISLFGGAVLCAWVTEYVGQKYR</sequence>
<protein>
    <submittedName>
        <fullName evidence="2">Tellurite resistance protein</fullName>
    </submittedName>
</protein>
<dbReference type="HOGENOM" id="CLU_125998_1_0_5"/>
<dbReference type="STRING" id="314232.SKA53_03579"/>
<feature type="transmembrane region" description="Helical" evidence="1">
    <location>
        <begin position="121"/>
        <end position="142"/>
    </location>
</feature>
<dbReference type="InterPro" id="IPR047784">
    <property type="entry name" value="TrgA"/>
</dbReference>
<evidence type="ECO:0000313" key="3">
    <source>
        <dbReference type="Proteomes" id="UP000004507"/>
    </source>
</evidence>
<keyword evidence="1" id="KW-0472">Membrane</keyword>
<keyword evidence="1" id="KW-1133">Transmembrane helix</keyword>
<evidence type="ECO:0000313" key="2">
    <source>
        <dbReference type="EMBL" id="EAQ05458.1"/>
    </source>
</evidence>
<comment type="caution">
    <text evidence="2">The sequence shown here is derived from an EMBL/GenBank/DDBJ whole genome shotgun (WGS) entry which is preliminary data.</text>
</comment>
<keyword evidence="1" id="KW-0812">Transmembrane</keyword>
<dbReference type="Proteomes" id="UP000004507">
    <property type="component" value="Unassembled WGS sequence"/>
</dbReference>
<reference evidence="2 3" key="1">
    <citation type="submission" date="2006-01" db="EMBL/GenBank/DDBJ databases">
        <authorList>
            <person name="Hagstrom A."/>
            <person name="Ferriera S."/>
            <person name="Johnson J."/>
            <person name="Kravitz S."/>
            <person name="Halpern A."/>
            <person name="Remington K."/>
            <person name="Beeson K."/>
            <person name="Tran B."/>
            <person name="Rogers Y.-H."/>
            <person name="Friedman R."/>
            <person name="Venter J.C."/>
        </authorList>
    </citation>
    <scope>NUCLEOTIDE SEQUENCE [LARGE SCALE GENOMIC DNA]</scope>
    <source>
        <strain evidence="2 3">SKA53</strain>
    </source>
</reference>
<name>A3V8M7_9RHOB</name>
<feature type="transmembrane region" description="Helical" evidence="1">
    <location>
        <begin position="60"/>
        <end position="85"/>
    </location>
</feature>
<dbReference type="RefSeq" id="WP_007204672.1">
    <property type="nucleotide sequence ID" value="NZ_CH672414.1"/>
</dbReference>
<dbReference type="NCBIfam" id="NF033773">
    <property type="entry name" value="tellur_TrgA"/>
    <property type="match status" value="1"/>
</dbReference>
<dbReference type="EMBL" id="AAMS01000009">
    <property type="protein sequence ID" value="EAQ05458.1"/>
    <property type="molecule type" value="Genomic_DNA"/>
</dbReference>
<keyword evidence="3" id="KW-1185">Reference proteome</keyword>
<dbReference type="AlphaFoldDB" id="A3V8M7"/>
<dbReference type="OrthoDB" id="7869508at2"/>
<organism evidence="2 3">
    <name type="scientific">Yoonia vestfoldensis SKA53</name>
    <dbReference type="NCBI Taxonomy" id="314232"/>
    <lineage>
        <taxon>Bacteria</taxon>
        <taxon>Pseudomonadati</taxon>
        <taxon>Pseudomonadota</taxon>
        <taxon>Alphaproteobacteria</taxon>
        <taxon>Rhodobacterales</taxon>
        <taxon>Paracoccaceae</taxon>
        <taxon>Yoonia</taxon>
    </lineage>
</organism>